<organism evidence="2">
    <name type="scientific">viral metagenome</name>
    <dbReference type="NCBI Taxonomy" id="1070528"/>
    <lineage>
        <taxon>unclassified sequences</taxon>
        <taxon>metagenomes</taxon>
        <taxon>organismal metagenomes</taxon>
    </lineage>
</organism>
<evidence type="ECO:0000313" key="2">
    <source>
        <dbReference type="EMBL" id="QHT86622.1"/>
    </source>
</evidence>
<proteinExistence type="predicted"/>
<dbReference type="EMBL" id="MN740074">
    <property type="protein sequence ID" value="QHT86622.1"/>
    <property type="molecule type" value="Genomic_DNA"/>
</dbReference>
<reference evidence="2" key="1">
    <citation type="journal article" date="2020" name="Nature">
        <title>Giant virus diversity and host interactions through global metagenomics.</title>
        <authorList>
            <person name="Schulz F."/>
            <person name="Roux S."/>
            <person name="Paez-Espino D."/>
            <person name="Jungbluth S."/>
            <person name="Walsh D.A."/>
            <person name="Denef V.J."/>
            <person name="McMahon K.D."/>
            <person name="Konstantinidis K.T."/>
            <person name="Eloe-Fadrosh E.A."/>
            <person name="Kyrpides N.C."/>
            <person name="Woyke T."/>
        </authorList>
    </citation>
    <scope>NUCLEOTIDE SEQUENCE</scope>
    <source>
        <strain evidence="2">GVMAG-M-3300023184-186</strain>
    </source>
</reference>
<dbReference type="AlphaFoldDB" id="A0A6C0I1D8"/>
<evidence type="ECO:0000256" key="1">
    <source>
        <dbReference type="SAM" id="Phobius"/>
    </source>
</evidence>
<sequence>MKKLAIYVFIIAIVIIFLIIIISMVRSANNCCVKYQNYLTGMWIGDPEFLKKAELSDLQIFISPRENQKRSGYIIMLDNNKEFILNQPIELEEYSSKHNQRWAAHSANKKNTNDLFNINFILKTQVNDIFPKQLMFALSITNGVLSISDHNGKMYSLLEKDLISSAVAVNTYKND</sequence>
<feature type="transmembrane region" description="Helical" evidence="1">
    <location>
        <begin position="6"/>
        <end position="25"/>
    </location>
</feature>
<protein>
    <submittedName>
        <fullName evidence="2">Uncharacterized protein</fullName>
    </submittedName>
</protein>
<keyword evidence="1" id="KW-0812">Transmembrane</keyword>
<accession>A0A6C0I1D8</accession>
<keyword evidence="1" id="KW-0472">Membrane</keyword>
<name>A0A6C0I1D8_9ZZZZ</name>
<keyword evidence="1" id="KW-1133">Transmembrane helix</keyword>